<feature type="region of interest" description="Disordered" evidence="1">
    <location>
        <begin position="40"/>
        <end position="61"/>
    </location>
</feature>
<evidence type="ECO:0000313" key="2">
    <source>
        <dbReference type="EMBL" id="RJF92690.1"/>
    </source>
</evidence>
<sequence>MLNSFVCHSKWPASKQAAIPASNLPFFGFTFQDTAASRNDWHAGTESGGHRQAQAAKLHESLHSDAARPVFPAAFQSAQTITQFFLKRGAARDRSARRLNHHPISLQRDF</sequence>
<organism evidence="2 3">
    <name type="scientific">Noviherbaspirillum saxi</name>
    <dbReference type="NCBI Taxonomy" id="2320863"/>
    <lineage>
        <taxon>Bacteria</taxon>
        <taxon>Pseudomonadati</taxon>
        <taxon>Pseudomonadota</taxon>
        <taxon>Betaproteobacteria</taxon>
        <taxon>Burkholderiales</taxon>
        <taxon>Oxalobacteraceae</taxon>
        <taxon>Noviherbaspirillum</taxon>
    </lineage>
</organism>
<dbReference type="RefSeq" id="WP_119772681.1">
    <property type="nucleotide sequence ID" value="NZ_QYUO01000003.1"/>
</dbReference>
<dbReference type="AlphaFoldDB" id="A0A3A3FHQ3"/>
<comment type="caution">
    <text evidence="2">The sequence shown here is derived from an EMBL/GenBank/DDBJ whole genome shotgun (WGS) entry which is preliminary data.</text>
</comment>
<evidence type="ECO:0000313" key="3">
    <source>
        <dbReference type="Proteomes" id="UP000265955"/>
    </source>
</evidence>
<gene>
    <name evidence="2" type="ORF">D3871_29365</name>
</gene>
<evidence type="ECO:0000256" key="1">
    <source>
        <dbReference type="SAM" id="MobiDB-lite"/>
    </source>
</evidence>
<proteinExistence type="predicted"/>
<accession>A0A3A3FHQ3</accession>
<dbReference type="Proteomes" id="UP000265955">
    <property type="component" value="Unassembled WGS sequence"/>
</dbReference>
<protein>
    <submittedName>
        <fullName evidence="2">Uncharacterized protein</fullName>
    </submittedName>
</protein>
<dbReference type="EMBL" id="QYUO01000003">
    <property type="protein sequence ID" value="RJF92690.1"/>
    <property type="molecule type" value="Genomic_DNA"/>
</dbReference>
<reference evidence="3" key="1">
    <citation type="submission" date="2018-09" db="EMBL/GenBank/DDBJ databases">
        <authorList>
            <person name="Zhu H."/>
        </authorList>
    </citation>
    <scope>NUCLEOTIDE SEQUENCE [LARGE SCALE GENOMIC DNA]</scope>
    <source>
        <strain evidence="3">K1R23-30</strain>
    </source>
</reference>
<name>A0A3A3FHQ3_9BURK</name>
<keyword evidence="3" id="KW-1185">Reference proteome</keyword>